<feature type="compositionally biased region" description="Basic and acidic residues" evidence="4">
    <location>
        <begin position="484"/>
        <end position="500"/>
    </location>
</feature>
<dbReference type="SUPFAM" id="SSF53850">
    <property type="entry name" value="Periplasmic binding protein-like II"/>
    <property type="match status" value="1"/>
</dbReference>
<keyword evidence="2" id="KW-0813">Transport</keyword>
<evidence type="ECO:0000313" key="5">
    <source>
        <dbReference type="EMBL" id="MDQ2585083.1"/>
    </source>
</evidence>
<evidence type="ECO:0008006" key="7">
    <source>
        <dbReference type="Google" id="ProtNLM"/>
    </source>
</evidence>
<comment type="similarity">
    <text evidence="1">Belongs to the bacterial solute-binding protein 1 family.</text>
</comment>
<evidence type="ECO:0000256" key="1">
    <source>
        <dbReference type="ARBA" id="ARBA00008520"/>
    </source>
</evidence>
<evidence type="ECO:0000256" key="3">
    <source>
        <dbReference type="ARBA" id="ARBA00022729"/>
    </source>
</evidence>
<dbReference type="CDD" id="cd13585">
    <property type="entry name" value="PBP2_TMBP_like"/>
    <property type="match status" value="1"/>
</dbReference>
<feature type="compositionally biased region" description="Low complexity" evidence="4">
    <location>
        <begin position="35"/>
        <end position="48"/>
    </location>
</feature>
<feature type="compositionally biased region" description="Basic residues" evidence="4">
    <location>
        <begin position="501"/>
        <end position="525"/>
    </location>
</feature>
<feature type="region of interest" description="Disordered" evidence="4">
    <location>
        <begin position="435"/>
        <end position="666"/>
    </location>
</feature>
<feature type="compositionally biased region" description="Low complexity" evidence="4">
    <location>
        <begin position="91"/>
        <end position="110"/>
    </location>
</feature>
<evidence type="ECO:0000256" key="2">
    <source>
        <dbReference type="ARBA" id="ARBA00022448"/>
    </source>
</evidence>
<feature type="compositionally biased region" description="Basic residues" evidence="4">
    <location>
        <begin position="117"/>
        <end position="152"/>
    </location>
</feature>
<feature type="compositionally biased region" description="Basic residues" evidence="4">
    <location>
        <begin position="364"/>
        <end position="386"/>
    </location>
</feature>
<protein>
    <recommendedName>
        <fullName evidence="7">Sugar ABC transporter substrate-binding protein</fullName>
    </recommendedName>
</protein>
<feature type="compositionally biased region" description="Basic and acidic residues" evidence="4">
    <location>
        <begin position="340"/>
        <end position="351"/>
    </location>
</feature>
<proteinExistence type="inferred from homology"/>
<name>A0ABU0WZ08_9PSEU</name>
<feature type="compositionally biased region" description="Basic residues" evidence="4">
    <location>
        <begin position="177"/>
        <end position="210"/>
    </location>
</feature>
<feature type="compositionally biased region" description="Basic residues" evidence="4">
    <location>
        <begin position="582"/>
        <end position="607"/>
    </location>
</feature>
<feature type="region of interest" description="Disordered" evidence="4">
    <location>
        <begin position="1"/>
        <end position="249"/>
    </location>
</feature>
<dbReference type="Gene3D" id="3.40.190.10">
    <property type="entry name" value="Periplasmic binding protein-like II"/>
    <property type="match status" value="1"/>
</dbReference>
<keyword evidence="6" id="KW-1185">Reference proteome</keyword>
<reference evidence="5 6" key="1">
    <citation type="submission" date="2017-06" db="EMBL/GenBank/DDBJ databases">
        <title>Cultured bacterium strain Saccharothrix yanglingensis Hhs.015.</title>
        <authorList>
            <person name="Xia Y."/>
        </authorList>
    </citation>
    <scope>NUCLEOTIDE SEQUENCE [LARGE SCALE GENOMIC DNA]</scope>
    <source>
        <strain evidence="5 6">Hhs.015</strain>
    </source>
</reference>
<dbReference type="InterPro" id="IPR006059">
    <property type="entry name" value="SBP"/>
</dbReference>
<evidence type="ECO:0000313" key="6">
    <source>
        <dbReference type="Proteomes" id="UP001225605"/>
    </source>
</evidence>
<dbReference type="Proteomes" id="UP001225605">
    <property type="component" value="Unassembled WGS sequence"/>
</dbReference>
<dbReference type="PANTHER" id="PTHR30061">
    <property type="entry name" value="MALTOSE-BINDING PERIPLASMIC PROTEIN"/>
    <property type="match status" value="1"/>
</dbReference>
<dbReference type="EMBL" id="NSDM01000005">
    <property type="protein sequence ID" value="MDQ2585083.1"/>
    <property type="molecule type" value="Genomic_DNA"/>
</dbReference>
<accession>A0ABU0WZ08</accession>
<feature type="compositionally biased region" description="Basic residues" evidence="4">
    <location>
        <begin position="398"/>
        <end position="416"/>
    </location>
</feature>
<gene>
    <name evidence="5" type="ORF">CKY47_14055</name>
</gene>
<keyword evidence="3" id="KW-0732">Signal</keyword>
<feature type="compositionally biased region" description="Basic residues" evidence="4">
    <location>
        <begin position="277"/>
        <end position="306"/>
    </location>
</feature>
<dbReference type="PANTHER" id="PTHR30061:SF50">
    <property type="entry name" value="MALTOSE_MALTODEXTRIN-BINDING PERIPLASMIC PROTEIN"/>
    <property type="match status" value="1"/>
</dbReference>
<evidence type="ECO:0000256" key="4">
    <source>
        <dbReference type="SAM" id="MobiDB-lite"/>
    </source>
</evidence>
<comment type="caution">
    <text evidence="5">The sequence shown here is derived from an EMBL/GenBank/DDBJ whole genome shotgun (WGS) entry which is preliminary data.</text>
</comment>
<organism evidence="5 6">
    <name type="scientific">Saccharothrix yanglingensis</name>
    <dbReference type="NCBI Taxonomy" id="659496"/>
    <lineage>
        <taxon>Bacteria</taxon>
        <taxon>Bacillati</taxon>
        <taxon>Actinomycetota</taxon>
        <taxon>Actinomycetes</taxon>
        <taxon>Pseudonocardiales</taxon>
        <taxon>Pseudonocardiaceae</taxon>
        <taxon>Saccharothrix</taxon>
    </lineage>
</organism>
<feature type="compositionally biased region" description="Basic residues" evidence="4">
    <location>
        <begin position="547"/>
        <end position="575"/>
    </location>
</feature>
<feature type="compositionally biased region" description="Low complexity" evidence="4">
    <location>
        <begin position="158"/>
        <end position="173"/>
    </location>
</feature>
<sequence>MVEGEPARDGPSGGDPGGLDDADVAGHHRGGWPTRRAAARCAPTAGARRSARHRRALGPEAGGQRRRDPAAHPVLARPARLDRQLRRRPQLARPAGPRVLRLGGLQAAGGPVLGGGSRRRPRRGRGRRRADRTGRRRAGPRRLPRHRVRRSRPPAPLRRPGLGARAVLRGAPDPGRRGPRPHRRARPAAGRRPRRRRPRVRRVRPRRAAGRVRPPRDRGGAGRAGPRHGGAPLPGPGRPVRRAPGQADAAAPRVRLVLLQRRRAGARVDLPARARRARAVPGVRRGRRGRGHRGRRAAAVRRRPVRPRPGPAHLPDRRYGLAAHRRGVRPGLPAAGGPRLLRDVRGRRGDHAGLAPAAGDRGRPLRRRRRAHPAQRGGHRRRRRRPLVLLRPHPAPAHAHRRGLRRRGAAGLRRRAAGPVVRGVVLPGQRGQAAGLAGLLHRDRRRHRRAAAPVPGRRDRHPPRRRPRGGTAGAHRLPGRRRGDRAGGEDRRPAVVDHPARARLGRRRGAGHHLRPPPRAGRRRRGAPELRGGGGDPAGAAGAAPVHRARPPGGRRARLRGRGTRSGRVLRRVARGRGPGRAARRPVHPAGRHAARRRGAGARRPPGRRPLALRRSGDADRRSARPVRARAVPPLGPPGPVHHAGLAPRRLIPTPGPRSKERPVTTRGLRTTVAVLALTAAACAAPDAGGGDEGGGDEGVVLTLWTRAATEAVSKAYADAYNATHRDRVEVTAYPNEEYPAKLASAAGAKALPDLFAADVVFAPQYASQGLWADVTDRFAALDVKDRVAPSHVRAGTWEGRNFALPHTIDLSVLLYDKDLYRKAGLDPERPPRTLREYAEHARKVDALGGDVHGTYFGGNCGGCVEFTMWPSVWAGGGDVLDADGQEATVDSPEMADVFALYRSLYEEGVAAPASKDEAGPTWLGALQSGNVGIAPGPSVWLDAIAAKGVDVGVAPISGLDGGESTFVGGDAMGIGATTGHEDAAWEFLAWTTSDEAQVGVVARGKGVPTRTDLAENEHAKADPRLVTANSLVAKGRTPYARNFNASFNDPQSPWLRTVRGALFGDAASALADGDEAITRSLRQG</sequence>
<dbReference type="Pfam" id="PF13416">
    <property type="entry name" value="SBP_bac_8"/>
    <property type="match status" value="1"/>
</dbReference>
<feature type="compositionally biased region" description="Basic residues" evidence="4">
    <location>
        <begin position="458"/>
        <end position="468"/>
    </location>
</feature>
<feature type="region of interest" description="Disordered" evidence="4">
    <location>
        <begin position="277"/>
        <end position="416"/>
    </location>
</feature>